<dbReference type="SUPFAM" id="SSF51735">
    <property type="entry name" value="NAD(P)-binding Rossmann-fold domains"/>
    <property type="match status" value="1"/>
</dbReference>
<name>A0ABU2N1G7_9ACTN</name>
<gene>
    <name evidence="2" type="ORF">RM590_34415</name>
</gene>
<accession>A0ABU2N1G7</accession>
<dbReference type="PANTHER" id="PTHR47534">
    <property type="entry name" value="YALI0E05731P"/>
    <property type="match status" value="1"/>
</dbReference>
<organism evidence="2 3">
    <name type="scientific">Streptomyces litchfieldiae</name>
    <dbReference type="NCBI Taxonomy" id="3075543"/>
    <lineage>
        <taxon>Bacteria</taxon>
        <taxon>Bacillati</taxon>
        <taxon>Actinomycetota</taxon>
        <taxon>Actinomycetes</taxon>
        <taxon>Kitasatosporales</taxon>
        <taxon>Streptomycetaceae</taxon>
        <taxon>Streptomyces</taxon>
    </lineage>
</organism>
<dbReference type="EMBL" id="JAVREL010000036">
    <property type="protein sequence ID" value="MDT0347620.1"/>
    <property type="molecule type" value="Genomic_DNA"/>
</dbReference>
<dbReference type="RefSeq" id="WP_311708743.1">
    <property type="nucleotide sequence ID" value="NZ_JAVREL010000036.1"/>
</dbReference>
<dbReference type="InterPro" id="IPR002347">
    <property type="entry name" value="SDR_fam"/>
</dbReference>
<dbReference type="Proteomes" id="UP001183246">
    <property type="component" value="Unassembled WGS sequence"/>
</dbReference>
<evidence type="ECO:0000313" key="2">
    <source>
        <dbReference type="EMBL" id="MDT0347620.1"/>
    </source>
</evidence>
<comment type="caution">
    <text evidence="2">The sequence shown here is derived from an EMBL/GenBank/DDBJ whole genome shotgun (WGS) entry which is preliminary data.</text>
</comment>
<protein>
    <submittedName>
        <fullName evidence="2">SDR family NAD(P)-dependent oxidoreductase</fullName>
    </submittedName>
</protein>
<dbReference type="InterPro" id="IPR036291">
    <property type="entry name" value="NAD(P)-bd_dom_sf"/>
</dbReference>
<keyword evidence="3" id="KW-1185">Reference proteome</keyword>
<evidence type="ECO:0000256" key="1">
    <source>
        <dbReference type="ARBA" id="ARBA00023002"/>
    </source>
</evidence>
<dbReference type="Pfam" id="PF00106">
    <property type="entry name" value="adh_short"/>
    <property type="match status" value="1"/>
</dbReference>
<sequence>MKTLVITGGTDGIGRELARTHLTRGDTVVVIGRDPAKAATLPDAPGRAHFIPADLALLAENRRVLDHLAAQFPVVDALVLCARHYRWRRTETAEGLEENLALFYLSRHLFSHGLAGQLRRAPRP</sequence>
<proteinExistence type="predicted"/>
<reference evidence="3" key="1">
    <citation type="submission" date="2023-07" db="EMBL/GenBank/DDBJ databases">
        <title>30 novel species of actinomycetes from the DSMZ collection.</title>
        <authorList>
            <person name="Nouioui I."/>
        </authorList>
    </citation>
    <scope>NUCLEOTIDE SEQUENCE [LARGE SCALE GENOMIC DNA]</scope>
    <source>
        <strain evidence="3">DSM 44938</strain>
    </source>
</reference>
<dbReference type="PANTHER" id="PTHR47534:SF3">
    <property type="entry name" value="ALCOHOL DEHYDROGENASE-LIKE C-TERMINAL DOMAIN-CONTAINING PROTEIN"/>
    <property type="match status" value="1"/>
</dbReference>
<evidence type="ECO:0000313" key="3">
    <source>
        <dbReference type="Proteomes" id="UP001183246"/>
    </source>
</evidence>
<keyword evidence="1" id="KW-0560">Oxidoreductase</keyword>
<dbReference type="InterPro" id="IPR052228">
    <property type="entry name" value="Sec_Metab_Biosynth_Oxidored"/>
</dbReference>
<dbReference type="Gene3D" id="3.40.50.720">
    <property type="entry name" value="NAD(P)-binding Rossmann-like Domain"/>
    <property type="match status" value="1"/>
</dbReference>